<keyword evidence="7" id="KW-0998">Cell outer membrane</keyword>
<dbReference type="GO" id="GO:0015473">
    <property type="term" value="F:fimbrial usher porin activity"/>
    <property type="evidence" value="ECO:0007669"/>
    <property type="project" value="InterPro"/>
</dbReference>
<evidence type="ECO:0000256" key="7">
    <source>
        <dbReference type="ARBA" id="ARBA00023237"/>
    </source>
</evidence>
<feature type="compositionally biased region" description="Low complexity" evidence="8">
    <location>
        <begin position="466"/>
        <end position="490"/>
    </location>
</feature>
<dbReference type="InterPro" id="IPR037224">
    <property type="entry name" value="PapC_N_sf"/>
</dbReference>
<evidence type="ECO:0000259" key="10">
    <source>
        <dbReference type="Pfam" id="PF13954"/>
    </source>
</evidence>
<evidence type="ECO:0000313" key="11">
    <source>
        <dbReference type="EMBL" id="RDK06214.1"/>
    </source>
</evidence>
<feature type="domain" description="PapC N-terminal" evidence="10">
    <location>
        <begin position="29"/>
        <end position="160"/>
    </location>
</feature>
<evidence type="ECO:0000313" key="12">
    <source>
        <dbReference type="Proteomes" id="UP000255165"/>
    </source>
</evidence>
<evidence type="ECO:0000256" key="4">
    <source>
        <dbReference type="ARBA" id="ARBA00022692"/>
    </source>
</evidence>
<dbReference type="Proteomes" id="UP000255165">
    <property type="component" value="Unassembled WGS sequence"/>
</dbReference>
<dbReference type="InterPro" id="IPR000015">
    <property type="entry name" value="Fimb_usher"/>
</dbReference>
<evidence type="ECO:0000256" key="6">
    <source>
        <dbReference type="ARBA" id="ARBA00023136"/>
    </source>
</evidence>
<evidence type="ECO:0000256" key="3">
    <source>
        <dbReference type="ARBA" id="ARBA00022448"/>
    </source>
</evidence>
<feature type="signal peptide" evidence="9">
    <location>
        <begin position="1"/>
        <end position="25"/>
    </location>
</feature>
<protein>
    <recommendedName>
        <fullName evidence="10">PapC N-terminal domain-containing protein</fullName>
    </recommendedName>
</protein>
<dbReference type="EMBL" id="QKWJ01000069">
    <property type="protein sequence ID" value="RDK06214.1"/>
    <property type="molecule type" value="Genomic_DNA"/>
</dbReference>
<evidence type="ECO:0000256" key="5">
    <source>
        <dbReference type="ARBA" id="ARBA00022729"/>
    </source>
</evidence>
<dbReference type="Pfam" id="PF00577">
    <property type="entry name" value="Usher"/>
    <property type="match status" value="1"/>
</dbReference>
<accession>A0A370NKT3</accession>
<dbReference type="AlphaFoldDB" id="A0A370NKT3"/>
<evidence type="ECO:0000256" key="1">
    <source>
        <dbReference type="ARBA" id="ARBA00004571"/>
    </source>
</evidence>
<dbReference type="InterPro" id="IPR025885">
    <property type="entry name" value="PapC_N"/>
</dbReference>
<evidence type="ECO:0000256" key="9">
    <source>
        <dbReference type="SAM" id="SignalP"/>
    </source>
</evidence>
<keyword evidence="12" id="KW-1185">Reference proteome</keyword>
<sequence length="512" mass="53659">MNTKPRLLTMAIAAAIAQMSLMAHAEEIEFDVKTIEARGLSGQIADYFKREKRFSPGAGIVTLAVNGVDIGTAEVLFNSEGQPCIDKPFLERAGLKIPVSMAEGQCLGDLRQAYPQAIVRLVPGRERIELIVPPDALGGPDSTAAAGYSKGGWGGVFNYDVLGVQSGGAAGSSSLLQGMTDLGFNAGDWVVRSRQSFSSNSNGTSTLDHQYAYAQRSFAQQKQVAQAGELYVNNSLFAAPQIIGVQAFPEEALRRNLGAGASATGIARTQARVEVRQAGALIYSTLMPPGPFTLNQLPILTPSADLQVSVIEQDGETRSFTVPFSSFSGTFVPREKGWSAALGRIRSQAGPGLDADWLGTFSGVMPMGGRANLAGGLMLSEKYRALGGGVDGQLPWKILGSAKALLADDARSGTRGLQFTGTLSAPLARRLSASLSTVQQTPGYRDLTNAPIAATSMQPGSGMTGPAPATSPTTHDTAASTPPASAMATTRWAVSAQAMREPRRLPGRPRSG</sequence>
<gene>
    <name evidence="11" type="ORF">DN412_32825</name>
</gene>
<reference evidence="12" key="1">
    <citation type="submission" date="2018-06" db="EMBL/GenBank/DDBJ databases">
        <authorList>
            <person name="Feng T."/>
            <person name="Jeon C.O."/>
        </authorList>
    </citation>
    <scope>NUCLEOTIDE SEQUENCE [LARGE SCALE GENOMIC DNA]</scope>
    <source>
        <strain evidence="12">S23</strain>
    </source>
</reference>
<dbReference type="RefSeq" id="WP_115215398.1">
    <property type="nucleotide sequence ID" value="NZ_QKWJ01000069.1"/>
</dbReference>
<dbReference type="GO" id="GO:0009297">
    <property type="term" value="P:pilus assembly"/>
    <property type="evidence" value="ECO:0007669"/>
    <property type="project" value="InterPro"/>
</dbReference>
<organism evidence="11 12">
    <name type="scientific">Cupriavidus lacunae</name>
    <dbReference type="NCBI Taxonomy" id="2666307"/>
    <lineage>
        <taxon>Bacteria</taxon>
        <taxon>Pseudomonadati</taxon>
        <taxon>Pseudomonadota</taxon>
        <taxon>Betaproteobacteria</taxon>
        <taxon>Burkholderiales</taxon>
        <taxon>Burkholderiaceae</taxon>
        <taxon>Cupriavidus</taxon>
    </lineage>
</organism>
<feature type="region of interest" description="Disordered" evidence="8">
    <location>
        <begin position="454"/>
        <end position="512"/>
    </location>
</feature>
<dbReference type="SUPFAM" id="SSF141729">
    <property type="entry name" value="FimD N-terminal domain-like"/>
    <property type="match status" value="1"/>
</dbReference>
<feature type="chain" id="PRO_5016711989" description="PapC N-terminal domain-containing protein" evidence="9">
    <location>
        <begin position="26"/>
        <end position="512"/>
    </location>
</feature>
<dbReference type="PANTHER" id="PTHR30451">
    <property type="entry name" value="OUTER MEMBRANE USHER PROTEIN"/>
    <property type="match status" value="1"/>
</dbReference>
<comment type="similarity">
    <text evidence="2">Belongs to the fimbrial export usher family.</text>
</comment>
<keyword evidence="4" id="KW-0812">Transmembrane</keyword>
<comment type="subcellular location">
    <subcellularLocation>
        <location evidence="1">Cell outer membrane</location>
        <topology evidence="1">Multi-pass membrane protein</topology>
    </subcellularLocation>
</comment>
<comment type="caution">
    <text evidence="11">The sequence shown here is derived from an EMBL/GenBank/DDBJ whole genome shotgun (WGS) entry which is preliminary data.</text>
</comment>
<keyword evidence="5 9" id="KW-0732">Signal</keyword>
<dbReference type="Pfam" id="PF13954">
    <property type="entry name" value="PapC_N"/>
    <property type="match status" value="1"/>
</dbReference>
<proteinExistence type="inferred from homology"/>
<evidence type="ECO:0000256" key="2">
    <source>
        <dbReference type="ARBA" id="ARBA00008064"/>
    </source>
</evidence>
<evidence type="ECO:0000256" key="8">
    <source>
        <dbReference type="SAM" id="MobiDB-lite"/>
    </source>
</evidence>
<dbReference type="GO" id="GO:0009279">
    <property type="term" value="C:cell outer membrane"/>
    <property type="evidence" value="ECO:0007669"/>
    <property type="project" value="UniProtKB-SubCell"/>
</dbReference>
<dbReference type="PANTHER" id="PTHR30451:SF8">
    <property type="entry name" value="FIMBRIAL USHER PROTEIN"/>
    <property type="match status" value="1"/>
</dbReference>
<keyword evidence="6" id="KW-0472">Membrane</keyword>
<dbReference type="Gene3D" id="3.10.20.410">
    <property type="match status" value="1"/>
</dbReference>
<keyword evidence="3" id="KW-0813">Transport</keyword>
<dbReference type="Gene3D" id="2.60.40.3110">
    <property type="match status" value="1"/>
</dbReference>
<name>A0A370NKT3_9BURK</name>